<evidence type="ECO:0000313" key="1">
    <source>
        <dbReference type="EMBL" id="KRX37439.1"/>
    </source>
</evidence>
<evidence type="ECO:0000313" key="2">
    <source>
        <dbReference type="Proteomes" id="UP000055048"/>
    </source>
</evidence>
<sequence>MDEVHHLTLAGSKRYNLATGRIKVPFVVFTSTVLDNPSLPGSTDVILPMGQISLFMLSSVTSTISPSFGSGRFVIHFVRLTKFFNGNSFSATADFYSMGTSLNALPIKIQKFCRNVAKSSTDSEETVFVQKGAQRVQSIFLR</sequence>
<name>A0A0V0TEJ2_9BILA</name>
<comment type="caution">
    <text evidence="1">The sequence shown here is derived from an EMBL/GenBank/DDBJ whole genome shotgun (WGS) entry which is preliminary data.</text>
</comment>
<gene>
    <name evidence="1" type="ORF">T05_3140</name>
</gene>
<organism evidence="1 2">
    <name type="scientific">Trichinella murrelli</name>
    <dbReference type="NCBI Taxonomy" id="144512"/>
    <lineage>
        <taxon>Eukaryota</taxon>
        <taxon>Metazoa</taxon>
        <taxon>Ecdysozoa</taxon>
        <taxon>Nematoda</taxon>
        <taxon>Enoplea</taxon>
        <taxon>Dorylaimia</taxon>
        <taxon>Trichinellida</taxon>
        <taxon>Trichinellidae</taxon>
        <taxon>Trichinella</taxon>
    </lineage>
</organism>
<proteinExistence type="predicted"/>
<reference evidence="1 2" key="1">
    <citation type="submission" date="2015-01" db="EMBL/GenBank/DDBJ databases">
        <title>Evolution of Trichinella species and genotypes.</title>
        <authorList>
            <person name="Korhonen P.K."/>
            <person name="Edoardo P."/>
            <person name="Giuseppe L.R."/>
            <person name="Gasser R.B."/>
        </authorList>
    </citation>
    <scope>NUCLEOTIDE SEQUENCE [LARGE SCALE GENOMIC DNA]</scope>
    <source>
        <strain evidence="1">ISS417</strain>
    </source>
</reference>
<dbReference type="Proteomes" id="UP000055048">
    <property type="component" value="Unassembled WGS sequence"/>
</dbReference>
<dbReference type="AlphaFoldDB" id="A0A0V0TEJ2"/>
<dbReference type="EMBL" id="JYDJ01000310">
    <property type="protein sequence ID" value="KRX37439.1"/>
    <property type="molecule type" value="Genomic_DNA"/>
</dbReference>
<accession>A0A0V0TEJ2</accession>
<keyword evidence="2" id="KW-1185">Reference proteome</keyword>
<protein>
    <submittedName>
        <fullName evidence="1">Uncharacterized protein</fullName>
    </submittedName>
</protein>